<dbReference type="AlphaFoldDB" id="A0A923MSW2"/>
<reference evidence="1" key="1">
    <citation type="submission" date="2020-08" db="EMBL/GenBank/DDBJ databases">
        <title>Ramlibacter sp. USB13 16S ribosomal RNA gene genome sequencing and assembly.</title>
        <authorList>
            <person name="Kang M."/>
        </authorList>
    </citation>
    <scope>NUCLEOTIDE SEQUENCE</scope>
    <source>
        <strain evidence="1">USB13</strain>
    </source>
</reference>
<dbReference type="Proteomes" id="UP000608513">
    <property type="component" value="Unassembled WGS sequence"/>
</dbReference>
<proteinExistence type="predicted"/>
<organism evidence="1 2">
    <name type="scientific">Ramlibacter cellulosilyticus</name>
    <dbReference type="NCBI Taxonomy" id="2764187"/>
    <lineage>
        <taxon>Bacteria</taxon>
        <taxon>Pseudomonadati</taxon>
        <taxon>Pseudomonadota</taxon>
        <taxon>Betaproteobacteria</taxon>
        <taxon>Burkholderiales</taxon>
        <taxon>Comamonadaceae</taxon>
        <taxon>Ramlibacter</taxon>
    </lineage>
</organism>
<dbReference type="EMBL" id="JACORT010000009">
    <property type="protein sequence ID" value="MBC5785207.1"/>
    <property type="molecule type" value="Genomic_DNA"/>
</dbReference>
<evidence type="ECO:0000313" key="1">
    <source>
        <dbReference type="EMBL" id="MBC5785207.1"/>
    </source>
</evidence>
<comment type="caution">
    <text evidence="1">The sequence shown here is derived from an EMBL/GenBank/DDBJ whole genome shotgun (WGS) entry which is preliminary data.</text>
</comment>
<accession>A0A923MSW2</accession>
<gene>
    <name evidence="1" type="ORF">H8N03_19830</name>
</gene>
<keyword evidence="2" id="KW-1185">Reference proteome</keyword>
<sequence>MQDKKKNGVVALLRRIFSPKSKQPASEHQTDYQALGHASGGLEAEYQRLVEHHLRRWGVGEHCAQVEIQQIEQRKGRREVFVATIVLSAWDRNGVLRVLLGLPMLDKKVREAVSALWLADVSAFQGVLLKVTPALQEAPATTELRHLLVSLTGSRAPGGRRSGDGVPLVH</sequence>
<evidence type="ECO:0000313" key="2">
    <source>
        <dbReference type="Proteomes" id="UP000608513"/>
    </source>
</evidence>
<name>A0A923MSW2_9BURK</name>
<protein>
    <submittedName>
        <fullName evidence="1">Uncharacterized protein</fullName>
    </submittedName>
</protein>
<dbReference type="RefSeq" id="WP_187077950.1">
    <property type="nucleotide sequence ID" value="NZ_JACORT010000009.1"/>
</dbReference>